<organism evidence="2 3">
    <name type="scientific">Aspergillus cristatus</name>
    <name type="common">Chinese Fuzhuan brick tea-fermentation fungus</name>
    <name type="synonym">Eurotium cristatum</name>
    <dbReference type="NCBI Taxonomy" id="573508"/>
    <lineage>
        <taxon>Eukaryota</taxon>
        <taxon>Fungi</taxon>
        <taxon>Dikarya</taxon>
        <taxon>Ascomycota</taxon>
        <taxon>Pezizomycotina</taxon>
        <taxon>Eurotiomycetes</taxon>
        <taxon>Eurotiomycetidae</taxon>
        <taxon>Eurotiales</taxon>
        <taxon>Aspergillaceae</taxon>
        <taxon>Aspergillus</taxon>
        <taxon>Aspergillus subgen. Aspergillus</taxon>
    </lineage>
</organism>
<feature type="region of interest" description="Disordered" evidence="1">
    <location>
        <begin position="55"/>
        <end position="100"/>
    </location>
</feature>
<dbReference type="EMBL" id="JXNT01000001">
    <property type="protein sequence ID" value="ODM23184.1"/>
    <property type="molecule type" value="Genomic_DNA"/>
</dbReference>
<accession>A0A1E3BQC9</accession>
<name>A0A1E3BQC9_ASPCR</name>
<reference evidence="2 3" key="1">
    <citation type="journal article" date="2016" name="BMC Genomics">
        <title>Comparative genomic and transcriptomic analyses of the Fuzhuan brick tea-fermentation fungus Aspergillus cristatus.</title>
        <authorList>
            <person name="Ge Y."/>
            <person name="Wang Y."/>
            <person name="Liu Y."/>
            <person name="Tan Y."/>
            <person name="Ren X."/>
            <person name="Zhang X."/>
            <person name="Hyde K.D."/>
            <person name="Liu Y."/>
            <person name="Liu Z."/>
        </authorList>
    </citation>
    <scope>NUCLEOTIDE SEQUENCE [LARGE SCALE GENOMIC DNA]</scope>
    <source>
        <strain evidence="2 3">GZAAS20.1005</strain>
    </source>
</reference>
<evidence type="ECO:0000313" key="2">
    <source>
        <dbReference type="EMBL" id="ODM23184.1"/>
    </source>
</evidence>
<dbReference type="Proteomes" id="UP000094569">
    <property type="component" value="Unassembled WGS sequence"/>
</dbReference>
<dbReference type="VEuPathDB" id="FungiDB:SI65_00773"/>
<evidence type="ECO:0000313" key="3">
    <source>
        <dbReference type="Proteomes" id="UP000094569"/>
    </source>
</evidence>
<sequence length="100" mass="10846">MPVLNVEQKLNGIDTVHNAQEQKGSSAVPSISYRRSLIINITDALTQESLAVLVENEPGSDDGEDEDDDDLELDIDDDDDDDDEGEDEDGNDNAGTNQVV</sequence>
<protein>
    <submittedName>
        <fullName evidence="2">Uncharacterized protein</fullName>
    </submittedName>
</protein>
<comment type="caution">
    <text evidence="2">The sequence shown here is derived from an EMBL/GenBank/DDBJ whole genome shotgun (WGS) entry which is preliminary data.</text>
</comment>
<gene>
    <name evidence="2" type="ORF">SI65_00773</name>
</gene>
<dbReference type="AlphaFoldDB" id="A0A1E3BQC9"/>
<proteinExistence type="predicted"/>
<feature type="compositionally biased region" description="Acidic residues" evidence="1">
    <location>
        <begin position="58"/>
        <end position="91"/>
    </location>
</feature>
<keyword evidence="3" id="KW-1185">Reference proteome</keyword>
<evidence type="ECO:0000256" key="1">
    <source>
        <dbReference type="SAM" id="MobiDB-lite"/>
    </source>
</evidence>